<dbReference type="EMBL" id="CP033230">
    <property type="protein sequence ID" value="AYO77420.1"/>
    <property type="molecule type" value="Genomic_DNA"/>
</dbReference>
<dbReference type="InterPro" id="IPR018483">
    <property type="entry name" value="Carb_kinase_FGGY_CS"/>
</dbReference>
<reference evidence="8 9" key="1">
    <citation type="submission" date="2018-10" db="EMBL/GenBank/DDBJ databases">
        <title>Characterization and genome analysis of a novel bacterium Sphingobium yanoikuyae SJTF8 capable of degrading PAHs.</title>
        <authorList>
            <person name="Yin C."/>
            <person name="Xiong W."/>
            <person name="Liang R."/>
        </authorList>
    </citation>
    <scope>NUCLEOTIDE SEQUENCE [LARGE SCALE GENOMIC DNA]</scope>
    <source>
        <strain evidence="8 9">SJTF8</strain>
    </source>
</reference>
<organism evidence="8 9">
    <name type="scientific">Sphingobium yanoikuyae</name>
    <name type="common">Sphingomonas yanoikuyae</name>
    <dbReference type="NCBI Taxonomy" id="13690"/>
    <lineage>
        <taxon>Bacteria</taxon>
        <taxon>Pseudomonadati</taxon>
        <taxon>Pseudomonadota</taxon>
        <taxon>Alphaproteobacteria</taxon>
        <taxon>Sphingomonadales</taxon>
        <taxon>Sphingomonadaceae</taxon>
        <taxon>Sphingobium</taxon>
    </lineage>
</organism>
<comment type="similarity">
    <text evidence="1 7">Belongs to the FGGY kinase family.</text>
</comment>
<keyword evidence="3" id="KW-0547">Nucleotide-binding</keyword>
<dbReference type="Proteomes" id="UP000280708">
    <property type="component" value="Chromosome"/>
</dbReference>
<dbReference type="InterPro" id="IPR018484">
    <property type="entry name" value="FGGY_N"/>
</dbReference>
<dbReference type="GO" id="GO:0019563">
    <property type="term" value="P:glycerol catabolic process"/>
    <property type="evidence" value="ECO:0007669"/>
    <property type="project" value="TreeGrafter"/>
</dbReference>
<dbReference type="GO" id="GO:0005524">
    <property type="term" value="F:ATP binding"/>
    <property type="evidence" value="ECO:0007669"/>
    <property type="project" value="UniProtKB-KW"/>
</dbReference>
<keyword evidence="4 7" id="KW-0418">Kinase</keyword>
<dbReference type="AlphaFoldDB" id="A0A085KA36"/>
<sequence>MRGPVILAIDQGTTNTKALLVSPAREIVCARSQAMPVAHPRPGWAEQSATAIWEAVRALIADLVAAAPEAKIRALALSNQRETILLWDARSGEALAPAVLWQCRRSEQRCAALRDAGHEAEIIARSGLDIDPLFPAAKIGWLLDNVPDGRARAARGELRCGTVDSWLLWKLTDGQVHATDHGNASRTQLLNLDTLQWDPVLAGLFDVPIGLLPQVRGSDSLFGTVAPGVTALPAGTPIRAVMGDSHAALFYHGGSRPGATKVTIGTGSSVMSATPHRVRSTHGLSSTIAWHRQGMAQHALEGNISISGQAAAFIAQLLGLADEAALTELARGVADNGGVVFVPALVGLGAPHWCSEARGSLSGLSLGTRPGHIARATLEAIALQIADVVAAMEADLGAPVPQISVDGGATRNDLLMQLLSDLTGRLILRPHVAEASALGVARLAAEAMGLTVEAGPGRAPDRIMPAMPVEERQRIKAGWRTAVAGATGRPMELEVVKDGPVGAVVEAG</sequence>
<dbReference type="Gene3D" id="3.30.420.40">
    <property type="match status" value="2"/>
</dbReference>
<dbReference type="GO" id="GO:0005829">
    <property type="term" value="C:cytosol"/>
    <property type="evidence" value="ECO:0007669"/>
    <property type="project" value="TreeGrafter"/>
</dbReference>
<evidence type="ECO:0000256" key="3">
    <source>
        <dbReference type="ARBA" id="ARBA00022741"/>
    </source>
</evidence>
<evidence type="ECO:0000256" key="5">
    <source>
        <dbReference type="ARBA" id="ARBA00022840"/>
    </source>
</evidence>
<dbReference type="Pfam" id="PF02782">
    <property type="entry name" value="FGGY_C"/>
    <property type="match status" value="1"/>
</dbReference>
<dbReference type="PANTHER" id="PTHR10196">
    <property type="entry name" value="SUGAR KINASE"/>
    <property type="match status" value="1"/>
</dbReference>
<evidence type="ECO:0000256" key="6">
    <source>
        <dbReference type="ARBA" id="ARBA00043149"/>
    </source>
</evidence>
<evidence type="ECO:0000313" key="9">
    <source>
        <dbReference type="Proteomes" id="UP000280708"/>
    </source>
</evidence>
<evidence type="ECO:0000256" key="7">
    <source>
        <dbReference type="RuleBase" id="RU003733"/>
    </source>
</evidence>
<dbReference type="Pfam" id="PF00370">
    <property type="entry name" value="FGGY_N"/>
    <property type="match status" value="1"/>
</dbReference>
<dbReference type="SUPFAM" id="SSF53067">
    <property type="entry name" value="Actin-like ATPase domain"/>
    <property type="match status" value="2"/>
</dbReference>
<evidence type="ECO:0000256" key="1">
    <source>
        <dbReference type="ARBA" id="ARBA00009156"/>
    </source>
</evidence>
<dbReference type="CDD" id="cd07769">
    <property type="entry name" value="ASKHA_NBD_FGGY_GK"/>
    <property type="match status" value="1"/>
</dbReference>
<dbReference type="PIRSF" id="PIRSF000538">
    <property type="entry name" value="GlpK"/>
    <property type="match status" value="1"/>
</dbReference>
<dbReference type="InterPro" id="IPR043129">
    <property type="entry name" value="ATPase_NBD"/>
</dbReference>
<protein>
    <recommendedName>
        <fullName evidence="6">ATP:glycerol 3-phosphotransferase</fullName>
    </recommendedName>
</protein>
<name>A0A085KA36_SPHYA</name>
<evidence type="ECO:0000256" key="2">
    <source>
        <dbReference type="ARBA" id="ARBA00022679"/>
    </source>
</evidence>
<dbReference type="RefSeq" id="WP_037506823.1">
    <property type="nucleotide sequence ID" value="NZ_CAIGKD010000024.1"/>
</dbReference>
<gene>
    <name evidence="8" type="ORF">EBF16_11340</name>
</gene>
<dbReference type="PANTHER" id="PTHR10196:SF69">
    <property type="entry name" value="GLYCEROL KINASE"/>
    <property type="match status" value="1"/>
</dbReference>
<keyword evidence="5" id="KW-0067">ATP-binding</keyword>
<accession>A0A085KA36</accession>
<dbReference type="InterPro" id="IPR000577">
    <property type="entry name" value="Carb_kinase_FGGY"/>
</dbReference>
<evidence type="ECO:0000313" key="8">
    <source>
        <dbReference type="EMBL" id="AYO77420.1"/>
    </source>
</evidence>
<evidence type="ECO:0000256" key="4">
    <source>
        <dbReference type="ARBA" id="ARBA00022777"/>
    </source>
</evidence>
<dbReference type="PROSITE" id="PS00445">
    <property type="entry name" value="FGGY_KINASES_2"/>
    <property type="match status" value="1"/>
</dbReference>
<dbReference type="InterPro" id="IPR018485">
    <property type="entry name" value="FGGY_C"/>
</dbReference>
<proteinExistence type="inferred from homology"/>
<dbReference type="GO" id="GO:0004370">
    <property type="term" value="F:glycerol kinase activity"/>
    <property type="evidence" value="ECO:0007669"/>
    <property type="project" value="TreeGrafter"/>
</dbReference>
<keyword evidence="2 7" id="KW-0808">Transferase</keyword>